<evidence type="ECO:0000256" key="4">
    <source>
        <dbReference type="ARBA" id="ARBA00022777"/>
    </source>
</evidence>
<gene>
    <name evidence="7" type="ORF">NCLIV_033400</name>
</gene>
<dbReference type="GeneID" id="13442885"/>
<keyword evidence="1" id="KW-0723">Serine/threonine-protein kinase</keyword>
<dbReference type="PANTHER" id="PTHR24353">
    <property type="entry name" value="CYCLIC NUCLEOTIDE-DEPENDENT PROTEIN KINASE"/>
    <property type="match status" value="1"/>
</dbReference>
<sequence>MKVVAKDKVASAANQIRRALSERDVLKQCDSPFVVRLFWAFQTQRHLFLVNEFCPGGDLFQLLRDCQFFPENVSRFVFAEVLLGLSHLHERNILYRDLKAENVLVDLDGHCRLADFGLSKTLSKGHQRSYSFCGSPEYLSPEMLLGTGHDKTLDYYGIGCLLYEMLTGIPPHYSSNRNCMYSRILEGNLSFPSSSKVSAEARDLVQRLLHVDPARRLGTGQAGVESLFAHPWLQGVDWKRISERTVPSLLLPYLQRQRLGIGRSPDPM</sequence>
<dbReference type="InParanoid" id="F0VIJ2"/>
<keyword evidence="2" id="KW-0808">Transferase</keyword>
<feature type="domain" description="Protein kinase" evidence="6">
    <location>
        <begin position="1"/>
        <end position="233"/>
    </location>
</feature>
<name>F0VIJ2_NEOCL</name>
<keyword evidence="5" id="KW-0067">ATP-binding</keyword>
<evidence type="ECO:0000256" key="5">
    <source>
        <dbReference type="ARBA" id="ARBA00022840"/>
    </source>
</evidence>
<dbReference type="EMBL" id="FR823390">
    <property type="protein sequence ID" value="CBZ53553.1"/>
    <property type="molecule type" value="Genomic_DNA"/>
</dbReference>
<accession>F0VIJ2</accession>
<dbReference type="SMART" id="SM00220">
    <property type="entry name" value="S_TKc"/>
    <property type="match status" value="1"/>
</dbReference>
<dbReference type="AlphaFoldDB" id="F0VIJ2"/>
<keyword evidence="4 7" id="KW-0418">Kinase</keyword>
<evidence type="ECO:0000256" key="1">
    <source>
        <dbReference type="ARBA" id="ARBA00022527"/>
    </source>
</evidence>
<dbReference type="InterPro" id="IPR008271">
    <property type="entry name" value="Ser/Thr_kinase_AS"/>
</dbReference>
<dbReference type="InterPro" id="IPR000719">
    <property type="entry name" value="Prot_kinase_dom"/>
</dbReference>
<dbReference type="PROSITE" id="PS00108">
    <property type="entry name" value="PROTEIN_KINASE_ST"/>
    <property type="match status" value="1"/>
</dbReference>
<reference evidence="8" key="1">
    <citation type="journal article" date="2012" name="PLoS Pathog.">
        <title>Comparative genomics of the apicomplexan parasites Toxoplasma gondii and Neospora caninum: Coccidia differing in host range and transmission strategy.</title>
        <authorList>
            <person name="Reid A.J."/>
            <person name="Vermont S.J."/>
            <person name="Cotton J.A."/>
            <person name="Harris D."/>
            <person name="Hill-Cawthorne G.A."/>
            <person name="Konen-Waisman S."/>
            <person name="Latham S.M."/>
            <person name="Mourier T."/>
            <person name="Norton R."/>
            <person name="Quail M.A."/>
            <person name="Sanders M."/>
            <person name="Shanmugam D."/>
            <person name="Sohal A."/>
            <person name="Wasmuth J.D."/>
            <person name="Brunk B."/>
            <person name="Grigg M.E."/>
            <person name="Howard J.C."/>
            <person name="Parkinson J."/>
            <person name="Roos D.S."/>
            <person name="Trees A.J."/>
            <person name="Berriman M."/>
            <person name="Pain A."/>
            <person name="Wastling J.M."/>
        </authorList>
    </citation>
    <scope>NUCLEOTIDE SEQUENCE [LARGE SCALE GENOMIC DNA]</scope>
    <source>
        <strain evidence="8">Liverpool</strain>
    </source>
</reference>
<dbReference type="PROSITE" id="PS50011">
    <property type="entry name" value="PROTEIN_KINASE_DOM"/>
    <property type="match status" value="1"/>
</dbReference>
<dbReference type="Gene3D" id="3.30.200.20">
    <property type="entry name" value="Phosphorylase Kinase, domain 1"/>
    <property type="match status" value="1"/>
</dbReference>
<protein>
    <submittedName>
        <fullName evidence="7">Putative AGC kinase</fullName>
    </submittedName>
</protein>
<dbReference type="eggNOG" id="KOG0598">
    <property type="taxonomic scope" value="Eukaryota"/>
</dbReference>
<dbReference type="GO" id="GO:0004674">
    <property type="term" value="F:protein serine/threonine kinase activity"/>
    <property type="evidence" value="ECO:0007669"/>
    <property type="project" value="UniProtKB-KW"/>
</dbReference>
<dbReference type="FunFam" id="1.10.510.10:FF:000465">
    <property type="entry name" value="Non-specific serine/threonine protein kinase"/>
    <property type="match status" value="1"/>
</dbReference>
<dbReference type="OMA" id="HERNILY"/>
<keyword evidence="3" id="KW-0547">Nucleotide-binding</keyword>
<evidence type="ECO:0000259" key="6">
    <source>
        <dbReference type="PROSITE" id="PS50011"/>
    </source>
</evidence>
<dbReference type="Gene3D" id="1.10.510.10">
    <property type="entry name" value="Transferase(Phosphotransferase) domain 1"/>
    <property type="match status" value="1"/>
</dbReference>
<dbReference type="CDD" id="cd05123">
    <property type="entry name" value="STKc_AGC"/>
    <property type="match status" value="1"/>
</dbReference>
<organism evidence="7 8">
    <name type="scientific">Neospora caninum (strain Liverpool)</name>
    <dbReference type="NCBI Taxonomy" id="572307"/>
    <lineage>
        <taxon>Eukaryota</taxon>
        <taxon>Sar</taxon>
        <taxon>Alveolata</taxon>
        <taxon>Apicomplexa</taxon>
        <taxon>Conoidasida</taxon>
        <taxon>Coccidia</taxon>
        <taxon>Eucoccidiorida</taxon>
        <taxon>Eimeriorina</taxon>
        <taxon>Sarcocystidae</taxon>
        <taxon>Neospora</taxon>
    </lineage>
</organism>
<dbReference type="VEuPathDB" id="ToxoDB:NCLIV_033400"/>
<dbReference type="RefSeq" id="XP_003883585.1">
    <property type="nucleotide sequence ID" value="XM_003883536.1"/>
</dbReference>
<dbReference type="OrthoDB" id="333397at2759"/>
<evidence type="ECO:0000313" key="8">
    <source>
        <dbReference type="Proteomes" id="UP000007494"/>
    </source>
</evidence>
<evidence type="ECO:0000313" key="7">
    <source>
        <dbReference type="EMBL" id="CBZ53553.1"/>
    </source>
</evidence>
<dbReference type="Proteomes" id="UP000007494">
    <property type="component" value="Chromosome VIII"/>
</dbReference>
<evidence type="ECO:0000256" key="3">
    <source>
        <dbReference type="ARBA" id="ARBA00022741"/>
    </source>
</evidence>
<dbReference type="InterPro" id="IPR011009">
    <property type="entry name" value="Kinase-like_dom_sf"/>
</dbReference>
<dbReference type="Pfam" id="PF00069">
    <property type="entry name" value="Pkinase"/>
    <property type="match status" value="1"/>
</dbReference>
<evidence type="ECO:0000256" key="2">
    <source>
        <dbReference type="ARBA" id="ARBA00022679"/>
    </source>
</evidence>
<proteinExistence type="predicted"/>
<dbReference type="InterPro" id="IPR045270">
    <property type="entry name" value="STKc_AGC"/>
</dbReference>
<keyword evidence="8" id="KW-1185">Reference proteome</keyword>
<dbReference type="SUPFAM" id="SSF56112">
    <property type="entry name" value="Protein kinase-like (PK-like)"/>
    <property type="match status" value="1"/>
</dbReference>
<dbReference type="GO" id="GO:0005524">
    <property type="term" value="F:ATP binding"/>
    <property type="evidence" value="ECO:0007669"/>
    <property type="project" value="UniProtKB-KW"/>
</dbReference>